<evidence type="ECO:0000256" key="1">
    <source>
        <dbReference type="SAM" id="MobiDB-lite"/>
    </source>
</evidence>
<evidence type="ECO:0000313" key="2">
    <source>
        <dbReference type="EMBL" id="CAH0522646.1"/>
    </source>
</evidence>
<name>A0ABN8DDR9_9STRA</name>
<protein>
    <submittedName>
        <fullName evidence="2">Uncharacterized protein</fullName>
    </submittedName>
</protein>
<accession>A0ABN8DDR9</accession>
<proteinExistence type="predicted"/>
<reference evidence="2 3" key="1">
    <citation type="submission" date="2021-11" db="EMBL/GenBank/DDBJ databases">
        <authorList>
            <person name="Islam A."/>
            <person name="Islam S."/>
            <person name="Flora M.S."/>
            <person name="Rahman M."/>
            <person name="Ziaur R.M."/>
            <person name="Epstein J.H."/>
            <person name="Hassan M."/>
            <person name="Klassen M."/>
            <person name="Woodard K."/>
            <person name="Webb A."/>
            <person name="Webby R.J."/>
            <person name="El Zowalaty M.E."/>
        </authorList>
    </citation>
    <scope>NUCLEOTIDE SEQUENCE [LARGE SCALE GENOMIC DNA]</scope>
    <source>
        <strain evidence="2">Pbs1</strain>
    </source>
</reference>
<comment type="caution">
    <text evidence="2">The sequence shown here is derived from an EMBL/GenBank/DDBJ whole genome shotgun (WGS) entry which is preliminary data.</text>
</comment>
<evidence type="ECO:0000313" key="3">
    <source>
        <dbReference type="Proteomes" id="UP001158986"/>
    </source>
</evidence>
<feature type="compositionally biased region" description="Basic and acidic residues" evidence="1">
    <location>
        <begin position="1"/>
        <end position="33"/>
    </location>
</feature>
<sequence length="102" mass="11613">MTTEAEKDIGSRTPRDRPTREVDQTRPSTKDLGPRTASAIPMQDVPIKGHPPERCLLVCRGCGETHEVGKCPMEEFYNLIRHWYNPTKHAGMLPEKVEQMLN</sequence>
<gene>
    <name evidence="2" type="ORF">PBS001_LOCUS9071</name>
</gene>
<keyword evidence="3" id="KW-1185">Reference proteome</keyword>
<dbReference type="Proteomes" id="UP001158986">
    <property type="component" value="Unassembled WGS sequence"/>
</dbReference>
<organism evidence="2 3">
    <name type="scientific">Peronospora belbahrii</name>
    <dbReference type="NCBI Taxonomy" id="622444"/>
    <lineage>
        <taxon>Eukaryota</taxon>
        <taxon>Sar</taxon>
        <taxon>Stramenopiles</taxon>
        <taxon>Oomycota</taxon>
        <taxon>Peronosporomycetes</taxon>
        <taxon>Peronosporales</taxon>
        <taxon>Peronosporaceae</taxon>
        <taxon>Peronospora</taxon>
    </lineage>
</organism>
<feature type="region of interest" description="Disordered" evidence="1">
    <location>
        <begin position="1"/>
        <end position="47"/>
    </location>
</feature>
<dbReference type="EMBL" id="CAKLCB010000393">
    <property type="protein sequence ID" value="CAH0522646.1"/>
    <property type="molecule type" value="Genomic_DNA"/>
</dbReference>